<keyword evidence="5 7" id="KW-0808">Transferase</keyword>
<dbReference type="UniPathway" id="UPA00378"/>
<dbReference type="FunCoup" id="A0A194R7I6">
    <property type="interactions" value="25"/>
</dbReference>
<evidence type="ECO:0000256" key="5">
    <source>
        <dbReference type="ARBA" id="ARBA00022679"/>
    </source>
</evidence>
<evidence type="ECO:0000256" key="6">
    <source>
        <dbReference type="ARBA" id="ARBA00023034"/>
    </source>
</evidence>
<evidence type="ECO:0000256" key="2">
    <source>
        <dbReference type="ARBA" id="ARBA00004922"/>
    </source>
</evidence>
<dbReference type="GO" id="GO:0032580">
    <property type="term" value="C:Golgi cisterna membrane"/>
    <property type="evidence" value="ECO:0007669"/>
    <property type="project" value="UniProtKB-SubCell"/>
</dbReference>
<keyword evidence="7" id="KW-0472">Membrane</keyword>
<dbReference type="PANTHER" id="PTHR48438">
    <property type="entry name" value="ALPHA-(1,3)-FUCOSYLTRANSFERASE C-RELATED"/>
    <property type="match status" value="1"/>
</dbReference>
<evidence type="ECO:0000256" key="1">
    <source>
        <dbReference type="ARBA" id="ARBA00004323"/>
    </source>
</evidence>
<dbReference type="Gene3D" id="3.40.50.11660">
    <property type="entry name" value="Glycosyl transferase family 10, C-terminal domain"/>
    <property type="match status" value="1"/>
</dbReference>
<reference evidence="9 10" key="1">
    <citation type="journal article" date="2015" name="Nat. Commun.">
        <title>Outbred genome sequencing and CRISPR/Cas9 gene editing in butterflies.</title>
        <authorList>
            <person name="Li X."/>
            <person name="Fan D."/>
            <person name="Zhang W."/>
            <person name="Liu G."/>
            <person name="Zhang L."/>
            <person name="Zhao L."/>
            <person name="Fang X."/>
            <person name="Chen L."/>
            <person name="Dong Y."/>
            <person name="Chen Y."/>
            <person name="Ding Y."/>
            <person name="Zhao R."/>
            <person name="Feng M."/>
            <person name="Zhu Y."/>
            <person name="Feng Y."/>
            <person name="Jiang X."/>
            <person name="Zhu D."/>
            <person name="Xiang H."/>
            <person name="Feng X."/>
            <person name="Li S."/>
            <person name="Wang J."/>
            <person name="Zhang G."/>
            <person name="Kronforst M.R."/>
            <person name="Wang W."/>
        </authorList>
    </citation>
    <scope>NUCLEOTIDE SEQUENCE [LARGE SCALE GENOMIC DNA]</scope>
    <source>
        <strain evidence="9">Ya'a_city_454_Pm</strain>
        <tissue evidence="9">Whole body</tissue>
    </source>
</reference>
<evidence type="ECO:0000313" key="10">
    <source>
        <dbReference type="Proteomes" id="UP000053240"/>
    </source>
</evidence>
<proteinExistence type="inferred from homology"/>
<keyword evidence="10" id="KW-1185">Reference proteome</keyword>
<dbReference type="GO" id="GO:0008417">
    <property type="term" value="F:fucosyltransferase activity"/>
    <property type="evidence" value="ECO:0007669"/>
    <property type="project" value="InterPro"/>
</dbReference>
<comment type="similarity">
    <text evidence="3 7">Belongs to the glycosyltransferase 10 family.</text>
</comment>
<dbReference type="EMBL" id="KQ460627">
    <property type="protein sequence ID" value="KPJ13479.1"/>
    <property type="molecule type" value="Genomic_DNA"/>
</dbReference>
<comment type="pathway">
    <text evidence="2">Protein modification; protein glycosylation.</text>
</comment>
<dbReference type="Proteomes" id="UP000053240">
    <property type="component" value="Unassembled WGS sequence"/>
</dbReference>
<name>A0A194R7I6_PAPMA</name>
<dbReference type="SUPFAM" id="SSF53756">
    <property type="entry name" value="UDP-Glycosyltransferase/glycogen phosphorylase"/>
    <property type="match status" value="1"/>
</dbReference>
<dbReference type="GO" id="GO:0000139">
    <property type="term" value="C:Golgi membrane"/>
    <property type="evidence" value="ECO:0007669"/>
    <property type="project" value="UniProtKB-SubCell"/>
</dbReference>
<dbReference type="InterPro" id="IPR055270">
    <property type="entry name" value="Glyco_tran_10_C"/>
</dbReference>
<evidence type="ECO:0000313" key="9">
    <source>
        <dbReference type="EMBL" id="KPJ13479.1"/>
    </source>
</evidence>
<keyword evidence="6 7" id="KW-0333">Golgi apparatus</keyword>
<dbReference type="EC" id="2.4.1.-" evidence="7"/>
<dbReference type="Pfam" id="PF00852">
    <property type="entry name" value="Glyco_transf_10"/>
    <property type="match status" value="1"/>
</dbReference>
<comment type="subcellular location">
    <subcellularLocation>
        <location evidence="1">Golgi apparatus membrane</location>
        <topology evidence="1">Single-pass type II membrane protein</topology>
    </subcellularLocation>
    <subcellularLocation>
        <location evidence="7">Golgi apparatus</location>
        <location evidence="7">Golgi stack membrane</location>
        <topology evidence="7">Single-pass type II membrane protein</topology>
    </subcellularLocation>
</comment>
<keyword evidence="4 7" id="KW-0328">Glycosyltransferase</keyword>
<evidence type="ECO:0000256" key="4">
    <source>
        <dbReference type="ARBA" id="ARBA00022676"/>
    </source>
</evidence>
<dbReference type="InterPro" id="IPR038577">
    <property type="entry name" value="GT10-like_C_sf"/>
</dbReference>
<dbReference type="AlphaFoldDB" id="A0A194R7I6"/>
<accession>A0A194R7I6</accession>
<dbReference type="InterPro" id="IPR001503">
    <property type="entry name" value="Glyco_trans_10"/>
</dbReference>
<evidence type="ECO:0000259" key="8">
    <source>
        <dbReference type="Pfam" id="PF00852"/>
    </source>
</evidence>
<protein>
    <recommendedName>
        <fullName evidence="7">Fucosyltransferase</fullName>
        <ecNumber evidence="7">2.4.1.-</ecNumber>
    </recommendedName>
</protein>
<dbReference type="InParanoid" id="A0A194R7I6"/>
<gene>
    <name evidence="9" type="ORF">RR48_07059</name>
</gene>
<keyword evidence="7" id="KW-0812">Transmembrane</keyword>
<feature type="domain" description="Fucosyltransferase C-terminal" evidence="8">
    <location>
        <begin position="67"/>
        <end position="248"/>
    </location>
</feature>
<dbReference type="PANTHER" id="PTHR48438:SF1">
    <property type="entry name" value="ALPHA-(1,3)-FUCOSYLTRANSFERASE C-RELATED"/>
    <property type="match status" value="1"/>
</dbReference>
<organism evidence="9 10">
    <name type="scientific">Papilio machaon</name>
    <name type="common">Old World swallowtail butterfly</name>
    <dbReference type="NCBI Taxonomy" id="76193"/>
    <lineage>
        <taxon>Eukaryota</taxon>
        <taxon>Metazoa</taxon>
        <taxon>Ecdysozoa</taxon>
        <taxon>Arthropoda</taxon>
        <taxon>Hexapoda</taxon>
        <taxon>Insecta</taxon>
        <taxon>Pterygota</taxon>
        <taxon>Neoptera</taxon>
        <taxon>Endopterygota</taxon>
        <taxon>Lepidoptera</taxon>
        <taxon>Glossata</taxon>
        <taxon>Ditrysia</taxon>
        <taxon>Papilionoidea</taxon>
        <taxon>Papilionidae</taxon>
        <taxon>Papilioninae</taxon>
        <taxon>Papilio</taxon>
    </lineage>
</organism>
<sequence length="259" mass="30547">MESSDNYLLCNPVFDDFFNLTATYKLDSDILFPYIQIRDRNGEVVGPRIDMKWAENMTVDGDLSILKYKSKAAAWFVSNCNSRSGRKELGQKLQRALQKYGLTLDIYGKCGPFKCPRNKKKQCDDMLEKDYFFYLSFENSFAEDYVTEKVLTPLHHNAVPIVFGGANYSRFLPPDTYLDARMMTPEEIASTVTRLMRSPEEYKKYFRWKSYYTYRDPSDTHSVCAVCEYLNNESIMKQHTVYNNFRAWWNPNYRKRCKL</sequence>
<evidence type="ECO:0000256" key="3">
    <source>
        <dbReference type="ARBA" id="ARBA00008919"/>
    </source>
</evidence>
<evidence type="ECO:0000256" key="7">
    <source>
        <dbReference type="RuleBase" id="RU003832"/>
    </source>
</evidence>